<proteinExistence type="predicted"/>
<comment type="caution">
    <text evidence="2">The sequence shown here is derived from an EMBL/GenBank/DDBJ whole genome shotgun (WGS) entry which is preliminary data.</text>
</comment>
<keyword evidence="3" id="KW-1185">Reference proteome</keyword>
<dbReference type="CDD" id="cd00093">
    <property type="entry name" value="HTH_XRE"/>
    <property type="match status" value="1"/>
</dbReference>
<protein>
    <submittedName>
        <fullName evidence="2">Helix-turn-helix domain-containing protein</fullName>
    </submittedName>
</protein>
<dbReference type="Gene3D" id="1.10.260.40">
    <property type="entry name" value="lambda repressor-like DNA-binding domains"/>
    <property type="match status" value="1"/>
</dbReference>
<evidence type="ECO:0000259" key="1">
    <source>
        <dbReference type="PROSITE" id="PS50943"/>
    </source>
</evidence>
<organism evidence="2 3">
    <name type="scientific">Arcicella aquatica</name>
    <dbReference type="NCBI Taxonomy" id="217141"/>
    <lineage>
        <taxon>Bacteria</taxon>
        <taxon>Pseudomonadati</taxon>
        <taxon>Bacteroidota</taxon>
        <taxon>Cytophagia</taxon>
        <taxon>Cytophagales</taxon>
        <taxon>Flectobacillaceae</taxon>
        <taxon>Arcicella</taxon>
    </lineage>
</organism>
<dbReference type="RefSeq" id="WP_323251268.1">
    <property type="nucleotide sequence ID" value="NZ_JAYFUL010000032.1"/>
</dbReference>
<dbReference type="EMBL" id="JAYFUL010000032">
    <property type="protein sequence ID" value="MEA5259550.1"/>
    <property type="molecule type" value="Genomic_DNA"/>
</dbReference>
<dbReference type="PROSITE" id="PS50943">
    <property type="entry name" value="HTH_CROC1"/>
    <property type="match status" value="1"/>
</dbReference>
<sequence>MNSKATILLPTAAKILAQLGEDIRLARLRRKLSAEQVAERADISRTTLWLIEKGTPSVAMGAYVQVLFVLGLERNFLNLANDDTLGRKLQDADLLVKKRASRKTKEA</sequence>
<reference evidence="2 3" key="1">
    <citation type="submission" date="2023-12" db="EMBL/GenBank/DDBJ databases">
        <title>Novel species of the genus Arcicella isolated from rivers.</title>
        <authorList>
            <person name="Lu H."/>
        </authorList>
    </citation>
    <scope>NUCLEOTIDE SEQUENCE [LARGE SCALE GENOMIC DNA]</scope>
    <source>
        <strain evidence="2 3">LMG 21963</strain>
    </source>
</reference>
<dbReference type="Proteomes" id="UP001304671">
    <property type="component" value="Unassembled WGS sequence"/>
</dbReference>
<dbReference type="InterPro" id="IPR010982">
    <property type="entry name" value="Lambda_DNA-bd_dom_sf"/>
</dbReference>
<name>A0ABU5QRP3_9BACT</name>
<accession>A0ABU5QRP3</accession>
<dbReference type="Pfam" id="PF13560">
    <property type="entry name" value="HTH_31"/>
    <property type="match status" value="1"/>
</dbReference>
<gene>
    <name evidence="2" type="ORF">VB264_17260</name>
</gene>
<dbReference type="SUPFAM" id="SSF47413">
    <property type="entry name" value="lambda repressor-like DNA-binding domains"/>
    <property type="match status" value="1"/>
</dbReference>
<feature type="domain" description="HTH cro/C1-type" evidence="1">
    <location>
        <begin position="23"/>
        <end position="54"/>
    </location>
</feature>
<evidence type="ECO:0000313" key="3">
    <source>
        <dbReference type="Proteomes" id="UP001304671"/>
    </source>
</evidence>
<dbReference type="InterPro" id="IPR001387">
    <property type="entry name" value="Cro/C1-type_HTH"/>
</dbReference>
<evidence type="ECO:0000313" key="2">
    <source>
        <dbReference type="EMBL" id="MEA5259550.1"/>
    </source>
</evidence>